<gene>
    <name evidence="1" type="ORF">PJM41_0063</name>
</gene>
<evidence type="ECO:0000313" key="1">
    <source>
        <dbReference type="EMBL" id="WDR22148.1"/>
    </source>
</evidence>
<accession>A0AAE9ZJX6</accession>
<dbReference type="RefSeq" id="YP_012787044.1">
    <property type="nucleotide sequence ID" value="NC_111487.1"/>
</dbReference>
<organism evidence="1 2">
    <name type="scientific">Salmonella phage vB_SenS_UTK0009</name>
    <dbReference type="NCBI Taxonomy" id="3028908"/>
    <lineage>
        <taxon>Viruses</taxon>
        <taxon>Duplodnaviria</taxon>
        <taxon>Heunggongvirae</taxon>
        <taxon>Uroviricota</taxon>
        <taxon>Caudoviricetes</taxon>
        <taxon>Demerecviridae</taxon>
        <taxon>Markadamsvirinae</taxon>
        <taxon>Epseptimavirus</taxon>
        <taxon>Epseptimavirus UTK0009</taxon>
    </lineage>
</organism>
<dbReference type="EMBL" id="OQ359889">
    <property type="protein sequence ID" value="WDR22148.1"/>
    <property type="molecule type" value="Genomic_DNA"/>
</dbReference>
<reference evidence="1 2" key="1">
    <citation type="submission" date="2023-01" db="EMBL/GenBank/DDBJ databases">
        <title>Characterization of a Diverse Collection of Salmonella Phages Isolated from Tennessee Wastewater.</title>
        <authorList>
            <person name="Bryan D.W."/>
            <person name="Hudson L.K."/>
            <person name="Wang J."/>
            <person name="Denes T.G."/>
        </authorList>
    </citation>
    <scope>NUCLEOTIDE SEQUENCE [LARGE SCALE GENOMIC DNA]</scope>
</reference>
<name>A0AAE9ZJX6_9CAUD</name>
<dbReference type="GeneID" id="301841241"/>
<protein>
    <submittedName>
        <fullName evidence="1">Uncharacterized protein</fullName>
    </submittedName>
</protein>
<evidence type="ECO:0000313" key="2">
    <source>
        <dbReference type="Proteomes" id="UP001216229"/>
    </source>
</evidence>
<dbReference type="Proteomes" id="UP001216229">
    <property type="component" value="Segment"/>
</dbReference>
<sequence>MRVIKTGGQVDHIPEDTDKEMWIEDNGGLSLQGMIDRCAQKWPEISFEDISIRPVHHHQYCVYYDLHDPTDYVNYLVFEIE</sequence>
<proteinExistence type="predicted"/>
<keyword evidence="2" id="KW-1185">Reference proteome</keyword>